<dbReference type="KEGG" id="pami:JCM7686_0544"/>
<sequence>MTKPETSASDATPLPESSGGKTAATTPTVPNRPIETPATAEASASEPKEAVDSVLVGIPQDPTREAAVPKTELSLDDAPVETSESAETAGKSRFPETSAPGTGLASDPVVKPSSASSDRAPERVVEVRKAGFVPTVLGGIIAAALGAGVTWYALPHLPAAWQPMPPADPAAQLAAARQAATEAATTAAKTEVAAVRPQLLSDATAAALTAARDALPPPAADQSGDLAGLKDELTAQAGKIEALGVALDAMRNSAPLASTSGVAGDGASGVDLSQVQALQSVVAQLRAQVDGQESRLSELAARPALDASTAAQLQQLTEQASTVQDQIKTAAEQAQSQIAAAQAEADRVRQETESVGRRAQVAAAVASLQTALETGGNLAGGLGDLKAAGVDAPPALSADLPSLAAIQGGFDAAARAGLRASLKAESQGGGALGAIGNFLRVQTGARSVEARDGSDPDAILSRAGASVRAGDLAAALGDIATLPQAGQDAMAAWVAQAKRWADARAALAGLTAN</sequence>
<dbReference type="EMBL" id="CP006650">
    <property type="protein sequence ID" value="AGT07653.1"/>
    <property type="molecule type" value="Genomic_DNA"/>
</dbReference>
<reference evidence="4 5" key="1">
    <citation type="journal article" date="2014" name="BMC Genomics">
        <title>Architecture and functions of a multipartite genome of the methylotrophic bacterium Paracoccus aminophilus JCM 7686, containing primary and secondary chromids.</title>
        <authorList>
            <person name="Dziewit L."/>
            <person name="Czarnecki J."/>
            <person name="Wibberg D."/>
            <person name="Radlinska M."/>
            <person name="Mrozek P."/>
            <person name="Szymczak M."/>
            <person name="Schluter A."/>
            <person name="Puhler A."/>
            <person name="Bartosik D."/>
        </authorList>
    </citation>
    <scope>NUCLEOTIDE SEQUENCE [LARGE SCALE GENOMIC DNA]</scope>
    <source>
        <strain evidence="4">JCM 7686</strain>
    </source>
</reference>
<evidence type="ECO:0000313" key="4">
    <source>
        <dbReference type="EMBL" id="AGT07653.1"/>
    </source>
</evidence>
<feature type="compositionally biased region" description="Low complexity" evidence="2">
    <location>
        <begin position="35"/>
        <end position="45"/>
    </location>
</feature>
<keyword evidence="3" id="KW-0812">Transmembrane</keyword>
<feature type="compositionally biased region" description="Polar residues" evidence="2">
    <location>
        <begin position="1"/>
        <end position="10"/>
    </location>
</feature>
<dbReference type="eggNOG" id="COG4223">
    <property type="taxonomic scope" value="Bacteria"/>
</dbReference>
<evidence type="ECO:0000256" key="1">
    <source>
        <dbReference type="SAM" id="Coils"/>
    </source>
</evidence>
<dbReference type="OrthoDB" id="7659420at2"/>
<accession>S5Y8K2</accession>
<dbReference type="Proteomes" id="UP000015480">
    <property type="component" value="Chromosome"/>
</dbReference>
<protein>
    <submittedName>
        <fullName evidence="4">Uncharacterized protein</fullName>
    </submittedName>
</protein>
<feature type="region of interest" description="Disordered" evidence="2">
    <location>
        <begin position="1"/>
        <end position="123"/>
    </location>
</feature>
<keyword evidence="5" id="KW-1185">Reference proteome</keyword>
<dbReference type="STRING" id="1367847.JCM7686_0544"/>
<keyword evidence="3" id="KW-0472">Membrane</keyword>
<name>S5Y8K2_PARAH</name>
<evidence type="ECO:0000313" key="5">
    <source>
        <dbReference type="Proteomes" id="UP000015480"/>
    </source>
</evidence>
<evidence type="ECO:0000256" key="2">
    <source>
        <dbReference type="SAM" id="MobiDB-lite"/>
    </source>
</evidence>
<feature type="compositionally biased region" description="Polar residues" evidence="2">
    <location>
        <begin position="19"/>
        <end position="29"/>
    </location>
</feature>
<keyword evidence="1" id="KW-0175">Coiled coil</keyword>
<dbReference type="AlphaFoldDB" id="S5Y8K2"/>
<organism evidence="4 5">
    <name type="scientific">Paracoccus aminophilus JCM 7686</name>
    <dbReference type="NCBI Taxonomy" id="1367847"/>
    <lineage>
        <taxon>Bacteria</taxon>
        <taxon>Pseudomonadati</taxon>
        <taxon>Pseudomonadota</taxon>
        <taxon>Alphaproteobacteria</taxon>
        <taxon>Rhodobacterales</taxon>
        <taxon>Paracoccaceae</taxon>
        <taxon>Paracoccus</taxon>
    </lineage>
</organism>
<dbReference type="HOGENOM" id="CLU_520586_0_0_5"/>
<feature type="transmembrane region" description="Helical" evidence="3">
    <location>
        <begin position="132"/>
        <end position="154"/>
    </location>
</feature>
<feature type="coiled-coil region" evidence="1">
    <location>
        <begin position="275"/>
        <end position="351"/>
    </location>
</feature>
<keyword evidence="3" id="KW-1133">Transmembrane helix</keyword>
<evidence type="ECO:0000256" key="3">
    <source>
        <dbReference type="SAM" id="Phobius"/>
    </source>
</evidence>
<proteinExistence type="predicted"/>
<gene>
    <name evidence="4" type="ORF">JCM7686_0544</name>
</gene>
<dbReference type="RefSeq" id="WP_020949292.1">
    <property type="nucleotide sequence ID" value="NC_022041.1"/>
</dbReference>
<dbReference type="PATRIC" id="fig|1367847.3.peg.492"/>